<evidence type="ECO:0000256" key="1">
    <source>
        <dbReference type="SAM" id="MobiDB-lite"/>
    </source>
</evidence>
<dbReference type="SUPFAM" id="SSF56112">
    <property type="entry name" value="Protein kinase-like (PK-like)"/>
    <property type="match status" value="1"/>
</dbReference>
<evidence type="ECO:0000313" key="3">
    <source>
        <dbReference type="Proteomes" id="UP000734854"/>
    </source>
</evidence>
<protein>
    <submittedName>
        <fullName evidence="2">Uncharacterized protein</fullName>
    </submittedName>
</protein>
<dbReference type="Proteomes" id="UP000734854">
    <property type="component" value="Unassembled WGS sequence"/>
</dbReference>
<reference evidence="2 3" key="1">
    <citation type="submission" date="2020-08" db="EMBL/GenBank/DDBJ databases">
        <title>Plant Genome Project.</title>
        <authorList>
            <person name="Zhang R.-G."/>
        </authorList>
    </citation>
    <scope>NUCLEOTIDE SEQUENCE [LARGE SCALE GENOMIC DNA]</scope>
    <source>
        <tissue evidence="2">Rhizome</tissue>
    </source>
</reference>
<dbReference type="Gene3D" id="1.10.510.10">
    <property type="entry name" value="Transferase(Phosphotransferase) domain 1"/>
    <property type="match status" value="1"/>
</dbReference>
<dbReference type="PANTHER" id="PTHR48006:SF60">
    <property type="entry name" value="PROTEIN KINASE DOMAIN-CONTAINING PROTEIN"/>
    <property type="match status" value="1"/>
</dbReference>
<comment type="caution">
    <text evidence="2">The sequence shown here is derived from an EMBL/GenBank/DDBJ whole genome shotgun (WGS) entry which is preliminary data.</text>
</comment>
<dbReference type="PANTHER" id="PTHR48006">
    <property type="entry name" value="LEUCINE-RICH REPEAT-CONTAINING PROTEIN DDB_G0281931-RELATED"/>
    <property type="match status" value="1"/>
</dbReference>
<name>A0A8J5FEH0_ZINOF</name>
<feature type="compositionally biased region" description="Acidic residues" evidence="1">
    <location>
        <begin position="386"/>
        <end position="406"/>
    </location>
</feature>
<dbReference type="EMBL" id="JACMSC010000015">
    <property type="protein sequence ID" value="KAG6485862.1"/>
    <property type="molecule type" value="Genomic_DNA"/>
</dbReference>
<evidence type="ECO:0000313" key="2">
    <source>
        <dbReference type="EMBL" id="KAG6485862.1"/>
    </source>
</evidence>
<accession>A0A8J5FEH0</accession>
<organism evidence="2 3">
    <name type="scientific">Zingiber officinale</name>
    <name type="common">Ginger</name>
    <name type="synonym">Amomum zingiber</name>
    <dbReference type="NCBI Taxonomy" id="94328"/>
    <lineage>
        <taxon>Eukaryota</taxon>
        <taxon>Viridiplantae</taxon>
        <taxon>Streptophyta</taxon>
        <taxon>Embryophyta</taxon>
        <taxon>Tracheophyta</taxon>
        <taxon>Spermatophyta</taxon>
        <taxon>Magnoliopsida</taxon>
        <taxon>Liliopsida</taxon>
        <taxon>Zingiberales</taxon>
        <taxon>Zingiberaceae</taxon>
        <taxon>Zingiber</taxon>
    </lineage>
</organism>
<dbReference type="InterPro" id="IPR051824">
    <property type="entry name" value="LRR_Rcpt-Like_S/T_Kinase"/>
</dbReference>
<gene>
    <name evidence="2" type="ORF">ZIOFF_054429</name>
</gene>
<dbReference type="AlphaFoldDB" id="A0A8J5FEH0"/>
<proteinExistence type="predicted"/>
<keyword evidence="3" id="KW-1185">Reference proteome</keyword>
<sequence length="440" mass="49583">MLSPSILRYYGIFLRQEWSFPSSSRLFQRLSSVHLAFPFLPRSTGQFAVVGALPRLVPALPEKGFGQLEGSKYAMRGYLTDKAYVYGFGMVTLEIVSGINNTNFRPKEEFVYFLDCCIKQCESQCSYTDLVHFLTFPSSEKIISMLRSHYHAYVLQEHGNLFELVDQSLGSNYSKEEALQMLELSLVCTDLSPMLRPAMSSVISMLEGKMPMKVMLANRATCMIDAYTEFEAFVGLVLLRTTIVGVTWECQARVLCKLTVTDFWADIYVEMEEIPQSSIQQEAFLPTEHTSMAVLLNNFMGSMSHVGSSNGSVELNYVPSLISEPINQMTIGENINMGPPLPSQDFVELPHVESPMYDTIIPFPLPLEVQLVDEARSSEYFHSQSSEDDGDILSIPMDDDSPNDGDCDTHLNRGEIPPYNERVMHFMNDIGEENDDDNVD</sequence>
<feature type="region of interest" description="Disordered" evidence="1">
    <location>
        <begin position="379"/>
        <end position="416"/>
    </location>
</feature>
<dbReference type="InterPro" id="IPR011009">
    <property type="entry name" value="Kinase-like_dom_sf"/>
</dbReference>